<reference evidence="2 3" key="1">
    <citation type="submission" date="2019-03" db="EMBL/GenBank/DDBJ databases">
        <title>Genomic Encyclopedia of Type Strains, Phase III (KMG-III): the genomes of soil and plant-associated and newly described type strains.</title>
        <authorList>
            <person name="Whitman W."/>
        </authorList>
    </citation>
    <scope>NUCLEOTIDE SEQUENCE [LARGE SCALE GENOMIC DNA]</scope>
    <source>
        <strain evidence="2 3">CECT 8976</strain>
    </source>
</reference>
<feature type="chain" id="PRO_5020990579" evidence="1">
    <location>
        <begin position="18"/>
        <end position="188"/>
    </location>
</feature>
<gene>
    <name evidence="2" type="ORF">DFP86_1126</name>
</gene>
<proteinExistence type="predicted"/>
<name>A0A4R7AZG6_9NEIS</name>
<evidence type="ECO:0000313" key="2">
    <source>
        <dbReference type="EMBL" id="TDR73802.1"/>
    </source>
</evidence>
<dbReference type="RefSeq" id="WP_133682386.1">
    <property type="nucleotide sequence ID" value="NZ_SNZP01000012.1"/>
</dbReference>
<comment type="caution">
    <text evidence="2">The sequence shown here is derived from an EMBL/GenBank/DDBJ whole genome shotgun (WGS) entry which is preliminary data.</text>
</comment>
<keyword evidence="3" id="KW-1185">Reference proteome</keyword>
<evidence type="ECO:0000256" key="1">
    <source>
        <dbReference type="SAM" id="SignalP"/>
    </source>
</evidence>
<protein>
    <submittedName>
        <fullName evidence="2">Uncharacterized protein</fullName>
    </submittedName>
</protein>
<dbReference type="Proteomes" id="UP000295611">
    <property type="component" value="Unassembled WGS sequence"/>
</dbReference>
<dbReference type="OrthoDB" id="8592247at2"/>
<keyword evidence="1" id="KW-0732">Signal</keyword>
<feature type="signal peptide" evidence="1">
    <location>
        <begin position="1"/>
        <end position="17"/>
    </location>
</feature>
<sequence length="188" mass="20774">MKKFLFCLCFFSAAVLAADEVAHHASPDQSTVIEHSCGEQGCSAWVAGTSGKTMIVDEAHTQDIAVQWLNNDLADVHFSCGSPCTAHFFYDRHRGVSRPIGDVMAVDTKRLCALRPTQEGLEVVPMYGPKGPRFWQVRYNDPKYAFDTGSVVVFAGIEARFQADGGLSLNYTDRNGRRAKRLVQPKCL</sequence>
<organism evidence="2 3">
    <name type="scientific">Paludibacterium purpuratum</name>
    <dbReference type="NCBI Taxonomy" id="1144873"/>
    <lineage>
        <taxon>Bacteria</taxon>
        <taxon>Pseudomonadati</taxon>
        <taxon>Pseudomonadota</taxon>
        <taxon>Betaproteobacteria</taxon>
        <taxon>Neisseriales</taxon>
        <taxon>Chromobacteriaceae</taxon>
        <taxon>Paludibacterium</taxon>
    </lineage>
</organism>
<accession>A0A4R7AZG6</accession>
<dbReference type="AlphaFoldDB" id="A0A4R7AZG6"/>
<dbReference type="EMBL" id="SNZP01000012">
    <property type="protein sequence ID" value="TDR73802.1"/>
    <property type="molecule type" value="Genomic_DNA"/>
</dbReference>
<evidence type="ECO:0000313" key="3">
    <source>
        <dbReference type="Proteomes" id="UP000295611"/>
    </source>
</evidence>